<protein>
    <submittedName>
        <fullName evidence="3">Uncharacterized protein</fullName>
    </submittedName>
</protein>
<feature type="compositionally biased region" description="Basic and acidic residues" evidence="1">
    <location>
        <begin position="115"/>
        <end position="125"/>
    </location>
</feature>
<evidence type="ECO:0000313" key="3">
    <source>
        <dbReference type="EMBL" id="KAK5627322.1"/>
    </source>
</evidence>
<proteinExistence type="predicted"/>
<sequence length="138" mass="15004">MDAGSNINITITITTDVLPHKTCDSHLNCDGPSLGQTHHISCRDAIIIGAVLGGTAVVMVACCVFGRWKTRKAKIREARRMEKGKGKETRIDKVEEKGSNADKMGEEAPSSSTRPGEDERADDLIRPVPKRSVSWADC</sequence>
<name>A0AAN7Z307_9PEZI</name>
<reference evidence="3 4" key="1">
    <citation type="submission" date="2023-10" db="EMBL/GenBank/DDBJ databases">
        <title>Draft genome sequence of Xylaria bambusicola isolate GMP-LS, the root and basal stem rot pathogen of sugarcane in Indonesia.</title>
        <authorList>
            <person name="Selvaraj P."/>
            <person name="Muralishankar V."/>
            <person name="Muruganantham S."/>
            <person name="Sp S."/>
            <person name="Haryani S."/>
            <person name="Lau K.J.X."/>
            <person name="Naqvi N.I."/>
        </authorList>
    </citation>
    <scope>NUCLEOTIDE SEQUENCE [LARGE SCALE GENOMIC DNA]</scope>
    <source>
        <strain evidence="3">GMP-LS</strain>
    </source>
</reference>
<keyword evidence="2" id="KW-0472">Membrane</keyword>
<feature type="compositionally biased region" description="Basic and acidic residues" evidence="1">
    <location>
        <begin position="77"/>
        <end position="106"/>
    </location>
</feature>
<organism evidence="3 4">
    <name type="scientific">Xylaria bambusicola</name>
    <dbReference type="NCBI Taxonomy" id="326684"/>
    <lineage>
        <taxon>Eukaryota</taxon>
        <taxon>Fungi</taxon>
        <taxon>Dikarya</taxon>
        <taxon>Ascomycota</taxon>
        <taxon>Pezizomycotina</taxon>
        <taxon>Sordariomycetes</taxon>
        <taxon>Xylariomycetidae</taxon>
        <taxon>Xylariales</taxon>
        <taxon>Xylariaceae</taxon>
        <taxon>Xylaria</taxon>
    </lineage>
</organism>
<evidence type="ECO:0000256" key="2">
    <source>
        <dbReference type="SAM" id="Phobius"/>
    </source>
</evidence>
<evidence type="ECO:0000256" key="1">
    <source>
        <dbReference type="SAM" id="MobiDB-lite"/>
    </source>
</evidence>
<feature type="transmembrane region" description="Helical" evidence="2">
    <location>
        <begin position="45"/>
        <end position="66"/>
    </location>
</feature>
<gene>
    <name evidence="3" type="ORF">RRF57_003037</name>
</gene>
<dbReference type="Proteomes" id="UP001305414">
    <property type="component" value="Unassembled WGS sequence"/>
</dbReference>
<keyword evidence="2" id="KW-1133">Transmembrane helix</keyword>
<comment type="caution">
    <text evidence="3">The sequence shown here is derived from an EMBL/GenBank/DDBJ whole genome shotgun (WGS) entry which is preliminary data.</text>
</comment>
<evidence type="ECO:0000313" key="4">
    <source>
        <dbReference type="Proteomes" id="UP001305414"/>
    </source>
</evidence>
<feature type="region of interest" description="Disordered" evidence="1">
    <location>
        <begin position="77"/>
        <end position="138"/>
    </location>
</feature>
<accession>A0AAN7Z307</accession>
<keyword evidence="4" id="KW-1185">Reference proteome</keyword>
<dbReference type="AlphaFoldDB" id="A0AAN7Z307"/>
<dbReference type="EMBL" id="JAWHQM010000005">
    <property type="protein sequence ID" value="KAK5627322.1"/>
    <property type="molecule type" value="Genomic_DNA"/>
</dbReference>
<keyword evidence="2" id="KW-0812">Transmembrane</keyword>